<dbReference type="GO" id="GO:0016020">
    <property type="term" value="C:membrane"/>
    <property type="evidence" value="ECO:0007669"/>
    <property type="project" value="UniProtKB-SubCell"/>
</dbReference>
<feature type="transmembrane region" description="Helical" evidence="5">
    <location>
        <begin position="61"/>
        <end position="80"/>
    </location>
</feature>
<keyword evidence="4 5" id="KW-0472">Membrane</keyword>
<feature type="transmembrane region" description="Helical" evidence="5">
    <location>
        <begin position="126"/>
        <end position="147"/>
    </location>
</feature>
<dbReference type="PANTHER" id="PTHR38894:SF1">
    <property type="entry name" value="TRANSMEMBRANE PROTEIN"/>
    <property type="match status" value="1"/>
</dbReference>
<comment type="subcellular location">
    <subcellularLocation>
        <location evidence="1">Membrane</location>
        <topology evidence="1">Multi-pass membrane protein</topology>
    </subcellularLocation>
</comment>
<feature type="transmembrane region" description="Helical" evidence="5">
    <location>
        <begin position="29"/>
        <end position="49"/>
    </location>
</feature>
<evidence type="ECO:0000256" key="3">
    <source>
        <dbReference type="ARBA" id="ARBA00022989"/>
    </source>
</evidence>
<organism evidence="6 7">
    <name type="scientific">Plasmodiophora brassicae</name>
    <name type="common">Clubroot disease agent</name>
    <dbReference type="NCBI Taxonomy" id="37360"/>
    <lineage>
        <taxon>Eukaryota</taxon>
        <taxon>Sar</taxon>
        <taxon>Rhizaria</taxon>
        <taxon>Endomyxa</taxon>
        <taxon>Phytomyxea</taxon>
        <taxon>Plasmodiophorida</taxon>
        <taxon>Plasmodiophoridae</taxon>
        <taxon>Plasmodiophora</taxon>
    </lineage>
</organism>
<reference evidence="6 7" key="1">
    <citation type="submission" date="2015-02" db="EMBL/GenBank/DDBJ databases">
        <authorList>
            <person name="Chooi Y.-H."/>
        </authorList>
    </citation>
    <scope>NUCLEOTIDE SEQUENCE [LARGE SCALE GENOMIC DNA]</scope>
    <source>
        <strain evidence="6">E3</strain>
    </source>
</reference>
<proteinExistence type="predicted"/>
<evidence type="ECO:0000313" key="6">
    <source>
        <dbReference type="EMBL" id="CEP00125.1"/>
    </source>
</evidence>
<evidence type="ECO:0000256" key="2">
    <source>
        <dbReference type="ARBA" id="ARBA00022692"/>
    </source>
</evidence>
<protein>
    <recommendedName>
        <fullName evidence="8">COPI associated protein</fullName>
    </recommendedName>
</protein>
<accession>A0A0G4IXV9</accession>
<dbReference type="Pfam" id="PF08507">
    <property type="entry name" value="COPI_assoc"/>
    <property type="match status" value="1"/>
</dbReference>
<evidence type="ECO:0008006" key="8">
    <source>
        <dbReference type="Google" id="ProtNLM"/>
    </source>
</evidence>
<evidence type="ECO:0000256" key="1">
    <source>
        <dbReference type="ARBA" id="ARBA00004141"/>
    </source>
</evidence>
<dbReference type="Proteomes" id="UP000039324">
    <property type="component" value="Unassembled WGS sequence"/>
</dbReference>
<sequence length="223" mass="23868">MSDQAAPMPAPAAGPTYSDRVRTIEPRKLALVIRISSILVALLLTVVGITGLLSGDGTIDVTYYLFAFYTTVFAITLFIFELRMHVLKYFDLFAANNFGFMFNYGGRSLFLLFLGSMTFSLNPAKYSIPAGIVTLIILGINFFILCASPNVGTYLTSVKPPVHKIPPVDVTSAAVDFVVANPNAAKKAVAMSGHNPNAVDVIAANPNASKKMAQIAANNKSQA</sequence>
<keyword evidence="7" id="KW-1185">Reference proteome</keyword>
<dbReference type="InterPro" id="IPR013714">
    <property type="entry name" value="Golgi_TVP15"/>
</dbReference>
<evidence type="ECO:0000256" key="4">
    <source>
        <dbReference type="ARBA" id="ARBA00023136"/>
    </source>
</evidence>
<dbReference type="PANTHER" id="PTHR38894">
    <property type="entry name" value="TRANSMEMBRANE PROTEIN"/>
    <property type="match status" value="1"/>
</dbReference>
<name>A0A0G4IXV9_PLABS</name>
<gene>
    <name evidence="6" type="ORF">PBRA_007859</name>
</gene>
<feature type="transmembrane region" description="Helical" evidence="5">
    <location>
        <begin position="92"/>
        <end position="114"/>
    </location>
</feature>
<keyword evidence="3 5" id="KW-1133">Transmembrane helix</keyword>
<dbReference type="EMBL" id="CDSF01000098">
    <property type="protein sequence ID" value="CEP00125.1"/>
    <property type="molecule type" value="Genomic_DNA"/>
</dbReference>
<evidence type="ECO:0000313" key="7">
    <source>
        <dbReference type="Proteomes" id="UP000039324"/>
    </source>
</evidence>
<evidence type="ECO:0000256" key="5">
    <source>
        <dbReference type="SAM" id="Phobius"/>
    </source>
</evidence>
<keyword evidence="2 5" id="KW-0812">Transmembrane</keyword>
<dbReference type="AlphaFoldDB" id="A0A0G4IXV9"/>
<dbReference type="OMA" id="YTTGSQE"/>